<organism evidence="8 9">
    <name type="scientific">Candidatus Avichristensenella intestinipullorum</name>
    <dbReference type="NCBI Taxonomy" id="2840693"/>
    <lineage>
        <taxon>Bacteria</taxon>
        <taxon>Bacillati</taxon>
        <taxon>Bacillota</taxon>
        <taxon>Clostridia</taxon>
        <taxon>Candidatus Avichristensenella</taxon>
    </lineage>
</organism>
<keyword evidence="4 8" id="KW-0067">ATP-binding</keyword>
<evidence type="ECO:0000256" key="1">
    <source>
        <dbReference type="ARBA" id="ARBA00022448"/>
    </source>
</evidence>
<comment type="caution">
    <text evidence="8">The sequence shown here is derived from an EMBL/GenBank/DDBJ whole genome shotgun (WGS) entry which is preliminary data.</text>
</comment>
<feature type="domain" description="ABC transporter" evidence="7">
    <location>
        <begin position="4"/>
        <end position="238"/>
    </location>
</feature>
<dbReference type="InterPro" id="IPR017871">
    <property type="entry name" value="ABC_transporter-like_CS"/>
</dbReference>
<evidence type="ECO:0000256" key="6">
    <source>
        <dbReference type="ARBA" id="ARBA00023136"/>
    </source>
</evidence>
<dbReference type="Gene3D" id="2.40.50.100">
    <property type="match status" value="1"/>
</dbReference>
<dbReference type="SUPFAM" id="SSF52540">
    <property type="entry name" value="P-loop containing nucleoside triphosphate hydrolases"/>
    <property type="match status" value="1"/>
</dbReference>
<dbReference type="Pfam" id="PF00005">
    <property type="entry name" value="ABC_tran"/>
    <property type="match status" value="1"/>
</dbReference>
<dbReference type="GO" id="GO:0140359">
    <property type="term" value="F:ABC-type transporter activity"/>
    <property type="evidence" value="ECO:0007669"/>
    <property type="project" value="UniProtKB-ARBA"/>
</dbReference>
<evidence type="ECO:0000256" key="3">
    <source>
        <dbReference type="ARBA" id="ARBA00022741"/>
    </source>
</evidence>
<evidence type="ECO:0000256" key="2">
    <source>
        <dbReference type="ARBA" id="ARBA00022475"/>
    </source>
</evidence>
<keyword evidence="2" id="KW-1003">Cell membrane</keyword>
<name>A0A9D1CIG5_9FIRM</name>
<accession>A0A9D1CIG5</accession>
<evidence type="ECO:0000313" key="9">
    <source>
        <dbReference type="Proteomes" id="UP000886819"/>
    </source>
</evidence>
<keyword evidence="3" id="KW-0547">Nucleotide-binding</keyword>
<dbReference type="FunFam" id="3.40.50.300:FF:000042">
    <property type="entry name" value="Maltose/maltodextrin ABC transporter, ATP-binding protein"/>
    <property type="match status" value="1"/>
</dbReference>
<dbReference type="PROSITE" id="PS50893">
    <property type="entry name" value="ABC_TRANSPORTER_2"/>
    <property type="match status" value="1"/>
</dbReference>
<dbReference type="SMART" id="SM00382">
    <property type="entry name" value="AAA"/>
    <property type="match status" value="1"/>
</dbReference>
<dbReference type="GO" id="GO:0055052">
    <property type="term" value="C:ATP-binding cassette (ABC) transporter complex, substrate-binding subunit-containing"/>
    <property type="evidence" value="ECO:0007669"/>
    <property type="project" value="TreeGrafter"/>
</dbReference>
<dbReference type="InterPro" id="IPR013611">
    <property type="entry name" value="Transp-assoc_OB_typ2"/>
</dbReference>
<dbReference type="GO" id="GO:0005524">
    <property type="term" value="F:ATP binding"/>
    <property type="evidence" value="ECO:0007669"/>
    <property type="project" value="UniProtKB-KW"/>
</dbReference>
<dbReference type="PANTHER" id="PTHR43875:SF15">
    <property type="entry name" value="TREHALOSE IMPORT ATP-BINDING PROTEIN SUGC"/>
    <property type="match status" value="1"/>
</dbReference>
<dbReference type="Proteomes" id="UP000886819">
    <property type="component" value="Unassembled WGS sequence"/>
</dbReference>
<protein>
    <submittedName>
        <fullName evidence="8">ABC transporter ATP-binding protein</fullName>
    </submittedName>
</protein>
<reference evidence="8" key="2">
    <citation type="journal article" date="2021" name="PeerJ">
        <title>Extensive microbial diversity within the chicken gut microbiome revealed by metagenomics and culture.</title>
        <authorList>
            <person name="Gilroy R."/>
            <person name="Ravi A."/>
            <person name="Getino M."/>
            <person name="Pursley I."/>
            <person name="Horton D.L."/>
            <person name="Alikhan N.F."/>
            <person name="Baker D."/>
            <person name="Gharbi K."/>
            <person name="Hall N."/>
            <person name="Watson M."/>
            <person name="Adriaenssens E.M."/>
            <person name="Foster-Nyarko E."/>
            <person name="Jarju S."/>
            <person name="Secka A."/>
            <person name="Antonio M."/>
            <person name="Oren A."/>
            <person name="Chaudhuri R.R."/>
            <person name="La Ragione R."/>
            <person name="Hildebrand F."/>
            <person name="Pallen M.J."/>
        </authorList>
    </citation>
    <scope>NUCLEOTIDE SEQUENCE</scope>
    <source>
        <strain evidence="8">ChiHile30-977</strain>
    </source>
</reference>
<dbReference type="EMBL" id="DVFI01000050">
    <property type="protein sequence ID" value="HIQ62647.1"/>
    <property type="molecule type" value="Genomic_DNA"/>
</dbReference>
<dbReference type="GO" id="GO:0016887">
    <property type="term" value="F:ATP hydrolysis activity"/>
    <property type="evidence" value="ECO:0007669"/>
    <property type="project" value="InterPro"/>
</dbReference>
<dbReference type="InterPro" id="IPR047641">
    <property type="entry name" value="ABC_transpr_MalK/UgpC-like"/>
</dbReference>
<evidence type="ECO:0000259" key="7">
    <source>
        <dbReference type="PROSITE" id="PS50893"/>
    </source>
</evidence>
<dbReference type="Pfam" id="PF08402">
    <property type="entry name" value="TOBE_2"/>
    <property type="match status" value="1"/>
</dbReference>
<dbReference type="InterPro" id="IPR027417">
    <property type="entry name" value="P-loop_NTPase"/>
</dbReference>
<dbReference type="InterPro" id="IPR003439">
    <property type="entry name" value="ABC_transporter-like_ATP-bd"/>
</dbReference>
<keyword evidence="5" id="KW-1278">Translocase</keyword>
<proteinExistence type="predicted"/>
<dbReference type="AlphaFoldDB" id="A0A9D1CIG5"/>
<sequence length="360" mass="40405">MANVTISHVTKSFGDVEVLKEFNEVFEDKEFITLLGPSGCGKTTMLRMIAGFEKPTTGEIRIGEQVVSSQNTFVPPERRDIGMVFQSYAVWPHMTVFENVAYPLKIKRMNAATVKEKVDRILDVVHLSQYADRIPSQLSGGQQQRVALGRALVAEPRLLLLDEPLSNLDAKLRESMRFEIKEIQAKLGITVVYVTHDQTEAMAMSDRIIVINRGVIQQVGTPEEIYRHPANQFVADFVGKVDFLNVSVQNGVMQLKENDQSIPYSGDKKGDLILALRPENIKIAKTPDPALPCLKGRITTCFYMGDVYDCRIDIGGAVLRVITDAFTFEQVKVGEEVYLAIREYILFDEADTDEQLKIVT</sequence>
<dbReference type="InterPro" id="IPR003593">
    <property type="entry name" value="AAA+_ATPase"/>
</dbReference>
<dbReference type="PANTHER" id="PTHR43875">
    <property type="entry name" value="MALTODEXTRIN IMPORT ATP-BINDING PROTEIN MSMX"/>
    <property type="match status" value="1"/>
</dbReference>
<evidence type="ECO:0000256" key="5">
    <source>
        <dbReference type="ARBA" id="ARBA00022967"/>
    </source>
</evidence>
<evidence type="ECO:0000313" key="8">
    <source>
        <dbReference type="EMBL" id="HIQ62647.1"/>
    </source>
</evidence>
<dbReference type="InterPro" id="IPR008995">
    <property type="entry name" value="Mo/tungstate-bd_C_term_dom"/>
</dbReference>
<evidence type="ECO:0000256" key="4">
    <source>
        <dbReference type="ARBA" id="ARBA00022840"/>
    </source>
</evidence>
<reference evidence="8" key="1">
    <citation type="submission" date="2020-10" db="EMBL/GenBank/DDBJ databases">
        <authorList>
            <person name="Gilroy R."/>
        </authorList>
    </citation>
    <scope>NUCLEOTIDE SEQUENCE</scope>
    <source>
        <strain evidence="8">ChiHile30-977</strain>
    </source>
</reference>
<keyword evidence="6" id="KW-0472">Membrane</keyword>
<dbReference type="PROSITE" id="PS00211">
    <property type="entry name" value="ABC_TRANSPORTER_1"/>
    <property type="match status" value="1"/>
</dbReference>
<dbReference type="SUPFAM" id="SSF50331">
    <property type="entry name" value="MOP-like"/>
    <property type="match status" value="1"/>
</dbReference>
<dbReference type="Gene3D" id="3.40.50.300">
    <property type="entry name" value="P-loop containing nucleotide triphosphate hydrolases"/>
    <property type="match status" value="1"/>
</dbReference>
<keyword evidence="1" id="KW-0813">Transport</keyword>
<gene>
    <name evidence="8" type="ORF">IAA66_03555</name>
</gene>